<proteinExistence type="inferred from homology"/>
<dbReference type="NCBIfam" id="TIGR00532">
    <property type="entry name" value="HMG_CoA_R_NAD"/>
    <property type="match status" value="1"/>
</dbReference>
<dbReference type="SUPFAM" id="SSF55035">
    <property type="entry name" value="NAD-binding domain of HMG-CoA reductase"/>
    <property type="match status" value="1"/>
</dbReference>
<dbReference type="InterPro" id="IPR023074">
    <property type="entry name" value="HMG_CoA_Rdtase_cat_sf"/>
</dbReference>
<sequence>MSRISGLYRLSASDRLKIVAENSGLSGDEVEAMKTGGITLDQADKMVENVLGLFAVPLGVATNFVIDGREVLIPMATEEPSVIAAASNGARMAIAGGGFVTSTTQPVMRALIQVTGVEDPYGARQAILARAEEIAGRANERDPMLVSHGGGVVGLEAEVVASKRGPMVVVHLLVDCRDAMGANAVNTMAEALAPFIEEITGGRVYLRIISNLADLRIARARAVFLAEEIGGPEVVDAIVMASALAEVDPYRAATHNKGIMNGVTAVTMATGNDTRAIEAGAHSYAARGGAYRSLSVYEKNRDGDLVGSIELPAAVGTVGGATRVHPGARANLKVMGIICADDLGRVLASVGLAQNFAALRALATEGIQRGHMSLHARNVAVQAGAIGDEIESVASKMAAERRINVDRAKELLRDGR</sequence>
<dbReference type="InterPro" id="IPR004553">
    <property type="entry name" value="HMG_CoA_Rdtase_bac-typ"/>
</dbReference>
<dbReference type="PROSITE" id="PS01192">
    <property type="entry name" value="HMG_COA_REDUCTASE_3"/>
    <property type="match status" value="1"/>
</dbReference>
<dbReference type="InterPro" id="IPR009029">
    <property type="entry name" value="HMG_CoA_Rdtase_sub-bd_dom_sf"/>
</dbReference>
<organism evidence="4 5">
    <name type="scientific">Candidatus Methanocrinis natronophilus</name>
    <dbReference type="NCBI Taxonomy" id="3033396"/>
    <lineage>
        <taxon>Archaea</taxon>
        <taxon>Methanobacteriati</taxon>
        <taxon>Methanobacteriota</taxon>
        <taxon>Stenosarchaea group</taxon>
        <taxon>Methanomicrobia</taxon>
        <taxon>Methanotrichales</taxon>
        <taxon>Methanotrichaceae</taxon>
        <taxon>Methanocrinis</taxon>
    </lineage>
</organism>
<gene>
    <name evidence="4" type="ORF">P0O15_02240</name>
</gene>
<accession>A0ABT5X5M3</accession>
<comment type="caution">
    <text evidence="4">The sequence shown here is derived from an EMBL/GenBank/DDBJ whole genome shotgun (WGS) entry which is preliminary data.</text>
</comment>
<dbReference type="PRINTS" id="PR00071">
    <property type="entry name" value="HMGCOARDTASE"/>
</dbReference>
<dbReference type="InterPro" id="IPR009023">
    <property type="entry name" value="HMG_CoA_Rdtase_NAD(P)-bd_sf"/>
</dbReference>
<dbReference type="EMBL" id="JARFPK010000006">
    <property type="protein sequence ID" value="MDF0589999.1"/>
    <property type="molecule type" value="Genomic_DNA"/>
</dbReference>
<reference evidence="4 5" key="1">
    <citation type="submission" date="2023-03" db="EMBL/GenBank/DDBJ databases">
        <title>WGS of Methanotrichaceae archaeon Mx.</title>
        <authorList>
            <person name="Sorokin D.Y."/>
            <person name="Merkel A.Y."/>
        </authorList>
    </citation>
    <scope>NUCLEOTIDE SEQUENCE [LARGE SCALE GENOMIC DNA]</scope>
    <source>
        <strain evidence="4 5">Mx</strain>
    </source>
</reference>
<comment type="similarity">
    <text evidence="1 3">Belongs to the HMG-CoA reductase family.</text>
</comment>
<dbReference type="PANTHER" id="PTHR10572:SF24">
    <property type="entry name" value="3-HYDROXY-3-METHYLGLUTARYL-COENZYME A REDUCTASE"/>
    <property type="match status" value="1"/>
</dbReference>
<evidence type="ECO:0000313" key="4">
    <source>
        <dbReference type="EMBL" id="MDF0589999.1"/>
    </source>
</evidence>
<keyword evidence="5" id="KW-1185">Reference proteome</keyword>
<dbReference type="SUPFAM" id="SSF56542">
    <property type="entry name" value="Substrate-binding domain of HMG-CoA reductase"/>
    <property type="match status" value="1"/>
</dbReference>
<evidence type="ECO:0000256" key="1">
    <source>
        <dbReference type="ARBA" id="ARBA00007661"/>
    </source>
</evidence>
<evidence type="ECO:0000256" key="3">
    <source>
        <dbReference type="RuleBase" id="RU361219"/>
    </source>
</evidence>
<dbReference type="PROSITE" id="PS00318">
    <property type="entry name" value="HMG_COA_REDUCTASE_2"/>
    <property type="match status" value="1"/>
</dbReference>
<dbReference type="PROSITE" id="PS00066">
    <property type="entry name" value="HMG_COA_REDUCTASE_1"/>
    <property type="match status" value="1"/>
</dbReference>
<dbReference type="InterPro" id="IPR023076">
    <property type="entry name" value="HMG_CoA_Rdtase_CS"/>
</dbReference>
<evidence type="ECO:0000256" key="2">
    <source>
        <dbReference type="ARBA" id="ARBA00023002"/>
    </source>
</evidence>
<dbReference type="PANTHER" id="PTHR10572">
    <property type="entry name" value="3-HYDROXY-3-METHYLGLUTARYL-COENZYME A REDUCTASE"/>
    <property type="match status" value="1"/>
</dbReference>
<keyword evidence="2 3" id="KW-0560">Oxidoreductase</keyword>
<evidence type="ECO:0000313" key="5">
    <source>
        <dbReference type="Proteomes" id="UP001220010"/>
    </source>
</evidence>
<dbReference type="Pfam" id="PF00368">
    <property type="entry name" value="HMG-CoA_red"/>
    <property type="match status" value="1"/>
</dbReference>
<dbReference type="Gene3D" id="1.10.8.660">
    <property type="match status" value="1"/>
</dbReference>
<dbReference type="CDD" id="cd00644">
    <property type="entry name" value="HMG-CoA_reductase_classII"/>
    <property type="match status" value="1"/>
</dbReference>
<dbReference type="Gene3D" id="3.90.770.10">
    <property type="entry name" value="3-hydroxy-3-methylglutaryl-coenzyme A Reductase, Chain A, domain 2"/>
    <property type="match status" value="2"/>
</dbReference>
<protein>
    <recommendedName>
        <fullName evidence="3">3-hydroxy-3-methylglutaryl coenzyme A reductase</fullName>
        <shortName evidence="3">HMG-CoA reductase</shortName>
    </recommendedName>
</protein>
<dbReference type="InterPro" id="IPR002202">
    <property type="entry name" value="HMG_CoA_Rdtase"/>
</dbReference>
<dbReference type="GO" id="GO:0140643">
    <property type="term" value="F:hydroxymethylglutaryl-CoA reductase (NADH) activity"/>
    <property type="evidence" value="ECO:0007669"/>
    <property type="project" value="UniProtKB-EC"/>
</dbReference>
<name>A0ABT5X5M3_9EURY</name>
<dbReference type="Proteomes" id="UP001220010">
    <property type="component" value="Unassembled WGS sequence"/>
</dbReference>
<dbReference type="PROSITE" id="PS50065">
    <property type="entry name" value="HMG_COA_REDUCTASE_4"/>
    <property type="match status" value="1"/>
</dbReference>